<accession>A0A934TKT3</accession>
<name>A0A934TKT3_9RHOB</name>
<dbReference type="Proteomes" id="UP000706333">
    <property type="component" value="Unassembled WGS sequence"/>
</dbReference>
<organism evidence="2 3">
    <name type="scientific">Rhodobaculum claviforme</name>
    <dbReference type="NCBI Taxonomy" id="1549854"/>
    <lineage>
        <taxon>Bacteria</taxon>
        <taxon>Pseudomonadati</taxon>
        <taxon>Pseudomonadota</taxon>
        <taxon>Alphaproteobacteria</taxon>
        <taxon>Rhodobacterales</taxon>
        <taxon>Paracoccaceae</taxon>
        <taxon>Rhodobaculum</taxon>
    </lineage>
</organism>
<dbReference type="AlphaFoldDB" id="A0A934TKT3"/>
<comment type="caution">
    <text evidence="2">The sequence shown here is derived from an EMBL/GenBank/DDBJ whole genome shotgun (WGS) entry which is preliminary data.</text>
</comment>
<reference evidence="2" key="2">
    <citation type="journal article" date="2020" name="Microorganisms">
        <title>Osmotic Adaptation and Compatible Solute Biosynthesis of Phototrophic Bacteria as Revealed from Genome Analyses.</title>
        <authorList>
            <person name="Imhoff J.F."/>
            <person name="Rahn T."/>
            <person name="Kunzel S."/>
            <person name="Keller A."/>
            <person name="Neulinger S.C."/>
        </authorList>
    </citation>
    <scope>NUCLEOTIDE SEQUENCE</scope>
    <source>
        <strain evidence="2">LMG 28126</strain>
    </source>
</reference>
<protein>
    <submittedName>
        <fullName evidence="2">Uncharacterized protein</fullName>
    </submittedName>
</protein>
<sequence length="75" mass="9034">MSQETQAEMFIRALTEVWEEDRTLGRVRLRHEIREQVRRFVQEFRTELEGQQPRTKQASSRTRRTRTPPGQVHGQ</sequence>
<proteinExistence type="predicted"/>
<reference evidence="2" key="1">
    <citation type="submission" date="2017-05" db="EMBL/GenBank/DDBJ databases">
        <authorList>
            <person name="Imhoff J.F."/>
            <person name="Rahn T."/>
            <person name="Kuenzel S."/>
            <person name="Neulinger S.C."/>
        </authorList>
    </citation>
    <scope>NUCLEOTIDE SEQUENCE</scope>
    <source>
        <strain evidence="2">LMG 28126</strain>
    </source>
</reference>
<keyword evidence="3" id="KW-1185">Reference proteome</keyword>
<evidence type="ECO:0000256" key="1">
    <source>
        <dbReference type="SAM" id="MobiDB-lite"/>
    </source>
</evidence>
<dbReference type="RefSeq" id="WP_201157203.1">
    <property type="nucleotide sequence ID" value="NZ_NHSD01000248.1"/>
</dbReference>
<dbReference type="EMBL" id="NHSD01000248">
    <property type="protein sequence ID" value="MBK5927443.1"/>
    <property type="molecule type" value="Genomic_DNA"/>
</dbReference>
<gene>
    <name evidence="2" type="ORF">CCR87_08915</name>
</gene>
<feature type="region of interest" description="Disordered" evidence="1">
    <location>
        <begin position="46"/>
        <end position="75"/>
    </location>
</feature>
<evidence type="ECO:0000313" key="3">
    <source>
        <dbReference type="Proteomes" id="UP000706333"/>
    </source>
</evidence>
<evidence type="ECO:0000313" key="2">
    <source>
        <dbReference type="EMBL" id="MBK5927443.1"/>
    </source>
</evidence>